<dbReference type="SUPFAM" id="SSF51735">
    <property type="entry name" value="NAD(P)-binding Rossmann-fold domains"/>
    <property type="match status" value="1"/>
</dbReference>
<name>A0A4V1X9D5_9PEZI</name>
<organism evidence="4 5">
    <name type="scientific">Monosporascus ibericus</name>
    <dbReference type="NCBI Taxonomy" id="155417"/>
    <lineage>
        <taxon>Eukaryota</taxon>
        <taxon>Fungi</taxon>
        <taxon>Dikarya</taxon>
        <taxon>Ascomycota</taxon>
        <taxon>Pezizomycotina</taxon>
        <taxon>Sordariomycetes</taxon>
        <taxon>Xylariomycetidae</taxon>
        <taxon>Xylariales</taxon>
        <taxon>Xylariales incertae sedis</taxon>
        <taxon>Monosporascus</taxon>
    </lineage>
</organism>
<dbReference type="GO" id="GO:0005886">
    <property type="term" value="C:plasma membrane"/>
    <property type="evidence" value="ECO:0007669"/>
    <property type="project" value="TreeGrafter"/>
</dbReference>
<dbReference type="PANTHER" id="PTHR12286">
    <property type="entry name" value="SACCHAROPINE DEHYDROGENASE-LIKE OXIDOREDUCTASE"/>
    <property type="match status" value="1"/>
</dbReference>
<dbReference type="AlphaFoldDB" id="A0A4V1X9D5"/>
<accession>A0A4V1X9D5</accession>
<protein>
    <recommendedName>
        <fullName evidence="3">Saccharopine dehydrogenase NADP binding domain-containing protein</fullName>
    </recommendedName>
</protein>
<sequence>MSFKKHHRQYDLVLFGATGYTGLMTAEHIALHLPTDLRWAIAGRSVEKLRNVVRECQALNPDRRMPEIEVWDLNDADLAALAKKTFILITTVGPYAKYGEDAFKACAEAGTHYFDCTGEAVWTLEMIQKYEATAKSTGACMIPQCGVESAPSELMTYSMASLIRSELSASTSDVVVDFHEVRAAPSGGSLATALGLFDAYSWKQISESHEPYALSPVTNTTVPPKPSLLSRLTGVRYIPNLGLLTTSFAAGTNAAIVMRTWGLTKQEPALHSLFYGPKFTYQEYMNARSFLPGVFLHYIQVIGGALLMFCPPFRTLVRRFIFKPGEGPSREEGANNYFELRGVATPDAESSARKQALCKAWYSGSMYYLTGILLAQAACTLLQDDAPLEGAGGGIYTPACLGQGYIDRVQEHGFRFETKIVDA</sequence>
<evidence type="ECO:0000259" key="3">
    <source>
        <dbReference type="Pfam" id="PF03435"/>
    </source>
</evidence>
<dbReference type="PANTHER" id="PTHR12286:SF5">
    <property type="entry name" value="SACCHAROPINE DEHYDROGENASE-LIKE OXIDOREDUCTASE"/>
    <property type="match status" value="1"/>
</dbReference>
<keyword evidence="2" id="KW-0812">Transmembrane</keyword>
<evidence type="ECO:0000313" key="4">
    <source>
        <dbReference type="EMBL" id="RYO93109.1"/>
    </source>
</evidence>
<dbReference type="GO" id="GO:0005739">
    <property type="term" value="C:mitochondrion"/>
    <property type="evidence" value="ECO:0007669"/>
    <property type="project" value="TreeGrafter"/>
</dbReference>
<evidence type="ECO:0000313" key="5">
    <source>
        <dbReference type="Proteomes" id="UP000293360"/>
    </source>
</evidence>
<dbReference type="EMBL" id="QJNU01000595">
    <property type="protein sequence ID" value="RYO93109.1"/>
    <property type="molecule type" value="Genomic_DNA"/>
</dbReference>
<dbReference type="GO" id="GO:0005811">
    <property type="term" value="C:lipid droplet"/>
    <property type="evidence" value="ECO:0007669"/>
    <property type="project" value="TreeGrafter"/>
</dbReference>
<evidence type="ECO:0000256" key="2">
    <source>
        <dbReference type="SAM" id="Phobius"/>
    </source>
</evidence>
<feature type="transmembrane region" description="Helical" evidence="2">
    <location>
        <begin position="237"/>
        <end position="258"/>
    </location>
</feature>
<evidence type="ECO:0000256" key="1">
    <source>
        <dbReference type="ARBA" id="ARBA00038048"/>
    </source>
</evidence>
<dbReference type="InterPro" id="IPR005097">
    <property type="entry name" value="Sacchrp_dh_NADP-bd"/>
</dbReference>
<dbReference type="InterPro" id="IPR036291">
    <property type="entry name" value="NAD(P)-bd_dom_sf"/>
</dbReference>
<reference evidence="4 5" key="1">
    <citation type="submission" date="2018-06" db="EMBL/GenBank/DDBJ databases">
        <title>Complete Genomes of Monosporascus.</title>
        <authorList>
            <person name="Robinson A.J."/>
            <person name="Natvig D.O."/>
        </authorList>
    </citation>
    <scope>NUCLEOTIDE SEQUENCE [LARGE SCALE GENOMIC DNA]</scope>
    <source>
        <strain evidence="4 5">CBS 110550</strain>
    </source>
</reference>
<dbReference type="InterPro" id="IPR051276">
    <property type="entry name" value="Saccharopine_DH-like_oxidrdct"/>
</dbReference>
<dbReference type="Gene3D" id="3.40.50.720">
    <property type="entry name" value="NAD(P)-binding Rossmann-like Domain"/>
    <property type="match status" value="1"/>
</dbReference>
<dbReference type="Proteomes" id="UP000293360">
    <property type="component" value="Unassembled WGS sequence"/>
</dbReference>
<proteinExistence type="inferred from homology"/>
<keyword evidence="5" id="KW-1185">Reference proteome</keyword>
<gene>
    <name evidence="4" type="ORF">DL764_008030</name>
</gene>
<dbReference type="Pfam" id="PF03435">
    <property type="entry name" value="Sacchrp_dh_NADP"/>
    <property type="match status" value="1"/>
</dbReference>
<dbReference type="OrthoDB" id="10268090at2759"/>
<keyword evidence="2" id="KW-1133">Transmembrane helix</keyword>
<feature type="transmembrane region" description="Helical" evidence="2">
    <location>
        <begin position="290"/>
        <end position="310"/>
    </location>
</feature>
<keyword evidence="2" id="KW-0472">Membrane</keyword>
<dbReference type="GO" id="GO:0009247">
    <property type="term" value="P:glycolipid biosynthetic process"/>
    <property type="evidence" value="ECO:0007669"/>
    <property type="project" value="TreeGrafter"/>
</dbReference>
<comment type="similarity">
    <text evidence="1">Belongs to the saccharopine dehydrogenase family.</text>
</comment>
<feature type="domain" description="Saccharopine dehydrogenase NADP binding" evidence="3">
    <location>
        <begin position="13"/>
        <end position="140"/>
    </location>
</feature>
<comment type="caution">
    <text evidence="4">The sequence shown here is derived from an EMBL/GenBank/DDBJ whole genome shotgun (WGS) entry which is preliminary data.</text>
</comment>